<proteinExistence type="predicted"/>
<dbReference type="InterPro" id="IPR041320">
    <property type="entry name" value="CxC1"/>
</dbReference>
<comment type="caution">
    <text evidence="2">The sequence shown here is derived from an EMBL/GenBank/DDBJ whole genome shotgun (WGS) entry which is preliminary data.</text>
</comment>
<dbReference type="AlphaFoldDB" id="A0A369JJR6"/>
<reference evidence="2" key="1">
    <citation type="submission" date="2018-04" db="EMBL/GenBank/DDBJ databases">
        <title>Whole genome sequencing of Hypsizygus marmoreus.</title>
        <authorList>
            <person name="Choi I.-G."/>
            <person name="Min B."/>
            <person name="Kim J.-G."/>
            <person name="Kim S."/>
            <person name="Oh Y.-L."/>
            <person name="Kong W.-S."/>
            <person name="Park H."/>
            <person name="Jeong J."/>
            <person name="Song E.-S."/>
        </authorList>
    </citation>
    <scope>NUCLEOTIDE SEQUENCE [LARGE SCALE GENOMIC DNA]</scope>
    <source>
        <strain evidence="2">51987-8</strain>
    </source>
</reference>
<dbReference type="Pfam" id="PF18802">
    <property type="entry name" value="CxC1"/>
    <property type="match status" value="1"/>
</dbReference>
<feature type="domain" description="CxC1-like cysteine cluster associated with KDZ transposases" evidence="1">
    <location>
        <begin position="46"/>
        <end position="135"/>
    </location>
</feature>
<evidence type="ECO:0000313" key="3">
    <source>
        <dbReference type="Proteomes" id="UP000076154"/>
    </source>
</evidence>
<evidence type="ECO:0000313" key="2">
    <source>
        <dbReference type="EMBL" id="RDB22451.1"/>
    </source>
</evidence>
<dbReference type="InParanoid" id="A0A369JJR6"/>
<protein>
    <recommendedName>
        <fullName evidence="1">CxC1-like cysteine cluster associated with KDZ transposases domain-containing protein</fullName>
    </recommendedName>
</protein>
<dbReference type="Proteomes" id="UP000076154">
    <property type="component" value="Unassembled WGS sequence"/>
</dbReference>
<sequence>MQVSWHRRKREKQWERWQREVILKLIGPYMELMCTMKSLCDAVPLIEKVCTCGEHGRKLEVVLVCFDFLERISIAICACRPAAMQLLVHGCCPSAPLAPTLAVDLKVLDFVTSLFVNIAPNNTAWCKTVETFLSKQGYKLTTQVRAELSLTYITRDIDYLKGFFVQEIQKCTSVVQCITGRYYTTR</sequence>
<organism evidence="2 3">
    <name type="scientific">Hypsizygus marmoreus</name>
    <name type="common">White beech mushroom</name>
    <name type="synonym">Agaricus marmoreus</name>
    <dbReference type="NCBI Taxonomy" id="39966"/>
    <lineage>
        <taxon>Eukaryota</taxon>
        <taxon>Fungi</taxon>
        <taxon>Dikarya</taxon>
        <taxon>Basidiomycota</taxon>
        <taxon>Agaricomycotina</taxon>
        <taxon>Agaricomycetes</taxon>
        <taxon>Agaricomycetidae</taxon>
        <taxon>Agaricales</taxon>
        <taxon>Tricholomatineae</taxon>
        <taxon>Lyophyllaceae</taxon>
        <taxon>Hypsizygus</taxon>
    </lineage>
</organism>
<evidence type="ECO:0000259" key="1">
    <source>
        <dbReference type="Pfam" id="PF18802"/>
    </source>
</evidence>
<dbReference type="EMBL" id="LUEZ02000049">
    <property type="protein sequence ID" value="RDB22451.1"/>
    <property type="molecule type" value="Genomic_DNA"/>
</dbReference>
<dbReference type="STRING" id="39966.A0A369JJR6"/>
<keyword evidence="3" id="KW-1185">Reference proteome</keyword>
<name>A0A369JJR6_HYPMA</name>
<accession>A0A369JJR6</accession>
<gene>
    <name evidence="2" type="ORF">Hypma_010173</name>
</gene>
<dbReference type="OrthoDB" id="3200967at2759"/>